<keyword evidence="7" id="KW-0238">DNA-binding</keyword>
<comment type="caution">
    <text evidence="12">The sequence shown here is derived from an EMBL/GenBank/DDBJ whole genome shotgun (WGS) entry which is preliminary data.</text>
</comment>
<feature type="region of interest" description="Disordered" evidence="9">
    <location>
        <begin position="700"/>
        <end position="750"/>
    </location>
</feature>
<feature type="region of interest" description="Disordered" evidence="9">
    <location>
        <begin position="1887"/>
        <end position="1981"/>
    </location>
</feature>
<dbReference type="GO" id="GO:0005634">
    <property type="term" value="C:nucleus"/>
    <property type="evidence" value="ECO:0007669"/>
    <property type="project" value="UniProtKB-SubCell"/>
</dbReference>
<feature type="compositionally biased region" description="Basic and acidic residues" evidence="9">
    <location>
        <begin position="2132"/>
        <end position="2141"/>
    </location>
</feature>
<dbReference type="SMART" id="SM00487">
    <property type="entry name" value="DEXDc"/>
    <property type="match status" value="1"/>
</dbReference>
<dbReference type="InterPro" id="IPR014001">
    <property type="entry name" value="Helicase_ATP-bd"/>
</dbReference>
<dbReference type="PROSITE" id="PS51194">
    <property type="entry name" value="HELICASE_CTER"/>
    <property type="match status" value="1"/>
</dbReference>
<feature type="compositionally biased region" description="Basic and acidic residues" evidence="9">
    <location>
        <begin position="1085"/>
        <end position="1116"/>
    </location>
</feature>
<evidence type="ECO:0000256" key="5">
    <source>
        <dbReference type="ARBA" id="ARBA00022806"/>
    </source>
</evidence>
<feature type="region of interest" description="Disordered" evidence="9">
    <location>
        <begin position="362"/>
        <end position="382"/>
    </location>
</feature>
<gene>
    <name evidence="12" type="ORF">BP5553_00613</name>
</gene>
<keyword evidence="8" id="KW-0539">Nucleus</keyword>
<comment type="similarity">
    <text evidence="2">Belongs to the SNF2/RAD54 helicase family.</text>
</comment>
<feature type="domain" description="Helicase C-terminal" evidence="11">
    <location>
        <begin position="1582"/>
        <end position="1736"/>
    </location>
</feature>
<dbReference type="PANTHER" id="PTHR45797">
    <property type="entry name" value="RAD54-LIKE"/>
    <property type="match status" value="1"/>
</dbReference>
<evidence type="ECO:0008006" key="14">
    <source>
        <dbReference type="Google" id="ProtNLM"/>
    </source>
</evidence>
<dbReference type="InterPro" id="IPR000330">
    <property type="entry name" value="SNF2_N"/>
</dbReference>
<dbReference type="GO" id="GO:0016887">
    <property type="term" value="F:ATP hydrolysis activity"/>
    <property type="evidence" value="ECO:0007669"/>
    <property type="project" value="InterPro"/>
</dbReference>
<dbReference type="InterPro" id="IPR056026">
    <property type="entry name" value="DUF7607"/>
</dbReference>
<feature type="region of interest" description="Disordered" evidence="9">
    <location>
        <begin position="1032"/>
        <end position="1139"/>
    </location>
</feature>
<dbReference type="EMBL" id="NPIC01000001">
    <property type="protein sequence ID" value="RDL40634.1"/>
    <property type="molecule type" value="Genomic_DNA"/>
</dbReference>
<dbReference type="Pfam" id="PF00176">
    <property type="entry name" value="SNF2-rel_dom"/>
    <property type="match status" value="1"/>
</dbReference>
<dbReference type="InterPro" id="IPR049730">
    <property type="entry name" value="SNF2/RAD54-like_C"/>
</dbReference>
<feature type="compositionally biased region" description="Low complexity" evidence="9">
    <location>
        <begin position="1921"/>
        <end position="1934"/>
    </location>
</feature>
<evidence type="ECO:0000256" key="2">
    <source>
        <dbReference type="ARBA" id="ARBA00007025"/>
    </source>
</evidence>
<organism evidence="12 13">
    <name type="scientific">Venustampulla echinocandica</name>
    <dbReference type="NCBI Taxonomy" id="2656787"/>
    <lineage>
        <taxon>Eukaryota</taxon>
        <taxon>Fungi</taxon>
        <taxon>Dikarya</taxon>
        <taxon>Ascomycota</taxon>
        <taxon>Pezizomycotina</taxon>
        <taxon>Leotiomycetes</taxon>
        <taxon>Helotiales</taxon>
        <taxon>Pleuroascaceae</taxon>
        <taxon>Venustampulla</taxon>
    </lineage>
</organism>
<proteinExistence type="inferred from homology"/>
<dbReference type="InterPro" id="IPR038718">
    <property type="entry name" value="SNF2-like_sf"/>
</dbReference>
<name>A0A370TYN5_9HELO</name>
<evidence type="ECO:0000259" key="10">
    <source>
        <dbReference type="PROSITE" id="PS51192"/>
    </source>
</evidence>
<feature type="compositionally biased region" description="Polar residues" evidence="9">
    <location>
        <begin position="1957"/>
        <end position="1979"/>
    </location>
</feature>
<comment type="subcellular location">
    <subcellularLocation>
        <location evidence="1">Nucleus</location>
    </subcellularLocation>
</comment>
<reference evidence="12 13" key="1">
    <citation type="journal article" date="2018" name="IMA Fungus">
        <title>IMA Genome-F 9: Draft genome sequence of Annulohypoxylon stygium, Aspergillus mulundensis, Berkeleyomyces basicola (syn. Thielaviopsis basicola), Ceratocystis smalleyi, two Cercospora beticola strains, Coleophoma cylindrospora, Fusarium fracticaudum, Phialophora cf. hyalina, and Morchella septimelata.</title>
        <authorList>
            <person name="Wingfield B.D."/>
            <person name="Bills G.F."/>
            <person name="Dong Y."/>
            <person name="Huang W."/>
            <person name="Nel W.J."/>
            <person name="Swalarsk-Parry B.S."/>
            <person name="Vaghefi N."/>
            <person name="Wilken P.M."/>
            <person name="An Z."/>
            <person name="de Beer Z.W."/>
            <person name="De Vos L."/>
            <person name="Chen L."/>
            <person name="Duong T.A."/>
            <person name="Gao Y."/>
            <person name="Hammerbacher A."/>
            <person name="Kikkert J.R."/>
            <person name="Li Y."/>
            <person name="Li H."/>
            <person name="Li K."/>
            <person name="Li Q."/>
            <person name="Liu X."/>
            <person name="Ma X."/>
            <person name="Naidoo K."/>
            <person name="Pethybridge S.J."/>
            <person name="Sun J."/>
            <person name="Steenkamp E.T."/>
            <person name="van der Nest M.A."/>
            <person name="van Wyk S."/>
            <person name="Wingfield M.J."/>
            <person name="Xiong C."/>
            <person name="Yue Q."/>
            <person name="Zhang X."/>
        </authorList>
    </citation>
    <scope>NUCLEOTIDE SEQUENCE [LARGE SCALE GENOMIC DNA]</scope>
    <source>
        <strain evidence="12 13">BP 5553</strain>
    </source>
</reference>
<feature type="region of interest" description="Disordered" evidence="9">
    <location>
        <begin position="775"/>
        <end position="801"/>
    </location>
</feature>
<feature type="compositionally biased region" description="Polar residues" evidence="9">
    <location>
        <begin position="1903"/>
        <end position="1920"/>
    </location>
</feature>
<dbReference type="Pfam" id="PF00271">
    <property type="entry name" value="Helicase_C"/>
    <property type="match status" value="1"/>
</dbReference>
<evidence type="ECO:0000256" key="1">
    <source>
        <dbReference type="ARBA" id="ARBA00004123"/>
    </source>
</evidence>
<feature type="compositionally biased region" description="Acidic residues" evidence="9">
    <location>
        <begin position="1044"/>
        <end position="1060"/>
    </location>
</feature>
<dbReference type="PANTHER" id="PTHR45797:SF1">
    <property type="entry name" value="HELICASE ARIP4"/>
    <property type="match status" value="1"/>
</dbReference>
<dbReference type="SUPFAM" id="SSF52540">
    <property type="entry name" value="P-loop containing nucleoside triphosphate hydrolases"/>
    <property type="match status" value="2"/>
</dbReference>
<dbReference type="InterPro" id="IPR001650">
    <property type="entry name" value="Helicase_C-like"/>
</dbReference>
<dbReference type="Pfam" id="PF24580">
    <property type="entry name" value="DUF7607"/>
    <property type="match status" value="1"/>
</dbReference>
<feature type="compositionally biased region" description="Polar residues" evidence="9">
    <location>
        <begin position="1073"/>
        <end position="1084"/>
    </location>
</feature>
<dbReference type="GO" id="GO:0004386">
    <property type="term" value="F:helicase activity"/>
    <property type="evidence" value="ECO:0007669"/>
    <property type="project" value="UniProtKB-KW"/>
</dbReference>
<feature type="compositionally biased region" description="Basic and acidic residues" evidence="9">
    <location>
        <begin position="1032"/>
        <end position="1043"/>
    </location>
</feature>
<dbReference type="InterPro" id="IPR044574">
    <property type="entry name" value="ARIP4-like"/>
</dbReference>
<evidence type="ECO:0000256" key="6">
    <source>
        <dbReference type="ARBA" id="ARBA00022840"/>
    </source>
</evidence>
<dbReference type="GO" id="GO:0005524">
    <property type="term" value="F:ATP binding"/>
    <property type="evidence" value="ECO:0007669"/>
    <property type="project" value="UniProtKB-KW"/>
</dbReference>
<keyword evidence="3" id="KW-0547">Nucleotide-binding</keyword>
<feature type="compositionally biased region" description="Basic and acidic residues" evidence="9">
    <location>
        <begin position="1130"/>
        <end position="1139"/>
    </location>
</feature>
<dbReference type="Gene3D" id="3.40.50.10810">
    <property type="entry name" value="Tandem AAA-ATPase domain"/>
    <property type="match status" value="1"/>
</dbReference>
<dbReference type="CDD" id="cd18007">
    <property type="entry name" value="DEXHc_ATRX-like"/>
    <property type="match status" value="1"/>
</dbReference>
<evidence type="ECO:0000313" key="13">
    <source>
        <dbReference type="Proteomes" id="UP000254866"/>
    </source>
</evidence>
<evidence type="ECO:0000256" key="8">
    <source>
        <dbReference type="ARBA" id="ARBA00023242"/>
    </source>
</evidence>
<feature type="domain" description="Helicase ATP-binding" evidence="10">
    <location>
        <begin position="1178"/>
        <end position="1379"/>
    </location>
</feature>
<evidence type="ECO:0000256" key="3">
    <source>
        <dbReference type="ARBA" id="ARBA00022741"/>
    </source>
</evidence>
<dbReference type="RefSeq" id="XP_031873290.1">
    <property type="nucleotide sequence ID" value="XM_032009236.1"/>
</dbReference>
<feature type="compositionally biased region" description="Polar residues" evidence="9">
    <location>
        <begin position="2216"/>
        <end position="2233"/>
    </location>
</feature>
<evidence type="ECO:0000313" key="12">
    <source>
        <dbReference type="EMBL" id="RDL40634.1"/>
    </source>
</evidence>
<keyword evidence="5" id="KW-0347">Helicase</keyword>
<evidence type="ECO:0000256" key="7">
    <source>
        <dbReference type="ARBA" id="ARBA00023125"/>
    </source>
</evidence>
<evidence type="ECO:0000256" key="4">
    <source>
        <dbReference type="ARBA" id="ARBA00022801"/>
    </source>
</evidence>
<evidence type="ECO:0000256" key="9">
    <source>
        <dbReference type="SAM" id="MobiDB-lite"/>
    </source>
</evidence>
<dbReference type="CDD" id="cd18793">
    <property type="entry name" value="SF2_C_SNF"/>
    <property type="match status" value="1"/>
</dbReference>
<dbReference type="SMART" id="SM00490">
    <property type="entry name" value="HELICc"/>
    <property type="match status" value="1"/>
</dbReference>
<protein>
    <recommendedName>
        <fullName evidence="14">P-loop containing nucleoside triphosphate hydrolase</fullName>
    </recommendedName>
</protein>
<dbReference type="InterPro" id="IPR027417">
    <property type="entry name" value="P-loop_NTPase"/>
</dbReference>
<dbReference type="Proteomes" id="UP000254866">
    <property type="component" value="Unassembled WGS sequence"/>
</dbReference>
<dbReference type="OrthoDB" id="2020972at2759"/>
<feature type="compositionally biased region" description="Low complexity" evidence="9">
    <location>
        <begin position="2170"/>
        <end position="2183"/>
    </location>
</feature>
<dbReference type="GeneID" id="43593462"/>
<dbReference type="GO" id="GO:0003677">
    <property type="term" value="F:DNA binding"/>
    <property type="evidence" value="ECO:0007669"/>
    <property type="project" value="UniProtKB-KW"/>
</dbReference>
<feature type="region of interest" description="Disordered" evidence="9">
    <location>
        <begin position="2132"/>
        <end position="2233"/>
    </location>
</feature>
<evidence type="ECO:0000259" key="11">
    <source>
        <dbReference type="PROSITE" id="PS51194"/>
    </source>
</evidence>
<accession>A0A370TYN5</accession>
<dbReference type="STRING" id="2656787.A0A370TYN5"/>
<sequence>MEVDDPWDWSIDRVVQELCTDNRTWQPRAAPTSRPDPTLLEKALREQEVTGPILLVEVDEMVMRNDFGIVLGRRPFLRNAIVELRRRSVQYQASIRTAHPPSYNNFGLNEFAQLGAAFEPARSPMIQLPPDMPVAGAPQISAVPVNTSRETPSGCALADQSAAEGEYISSDASSGKRRKLNAEGDSTDVEFQFETGNYDATYHSDSQAASLCPEGSSSTLAGEVGRCTTIVVNGKERKRLAPTLITSEINPHRIRCIPTEADTVLHNSPHTAEPGVPCISDGKKRKRIAPTLVTSEIDLNRNRDIPTEADNVVHNDPQTVEPGVPYTGDDGRQRIMPIHQPDLETAEPSQCMDIIKGAVSGVQETGSSVSKRSRKQMQKARPDSIAAGYLGKRKIHVDDIFYGGTAVGEDLPTIGDDREFSQGIVSISSGRRIYVHNIMKHFLRSEPQDFARDGQLLSAVLPYSIALAPKFQKPSFTLFHPESDGKMHATRAELPSWPEVDPEAFVQQTKAVGGDNVAIFNLPGPEMLKNIGSYDDWDHSHLEKYRLLEGADDILPLYGESDSENEYDEALWREIEDERGSKLEKPTKALKKPPLSAADINTAIDEGISELVAKWKQKRQLKLQLKAYKTWQKSRKTGTWKLDIEAAQERLNHIIQRLAKMRSEILRDVWTSANQVRRQTTIMEQTISDREDLRWKITVLEKKRSPEKPPQLAPLSKPQKQKNQTKNVEGESVESDTDTPSSDDGLDDFIVDEDPITSQEELELNLADTELAHGDSTLSDASLPDSPNKAQNHRSRSPRTSVKLEQALPMHPKPPAANPSEIVDLTLISSDDGPGVVNLVTPQKRKKPLVRLYHRNGPLSSPIAISDEDNSGLLSPSQSLSLITDPAKIATYPNRIWETRSNRKSLLISILYKMDNSLRDRIFESISNISEESLWSHLEEVIMAHQSSQSRVKGMDNPTFETMTILLRLFEIFIDCKSYPYREPLSTAIINKLQTHELEWYSPFYKLCHQILDQFDSKSTFSKRCSRSLAKHGVDSNGAKDENVDKDDSDWSEDDDEDSEPLGSLRRRRSNGIAMSNNESSSLDETPRKNKRKLFEDAQARDLREQDRRRLAEQEQRRKRLQANLARSGHARDEEEGRIIINDAKSDDQGYILVHPQIAQRIKKHQVEGVRFMWNQIVADENSMQGCLLAHTMGLGKTMQVITLLVAIAEASASDDLSIVSQVPKRLRRSRTIVLCPPGLIDNWMDELLTWAPPGLLGRLLKVDSAVKIDDRLPILNTWYQDGGVLIIGYEMFRNFINRRPKAQDTRLDDENHVRICEQLLEGPDIIIADEAHKMKNSNASVTTATIQFKSKSRIALTGSPLANNILEYHTMIDWVAPNYLGPIREFRQKYAQPIQAGLWQDSMPYERRHGLKMLGVLKEDIAPKVHRADISVLRNDLPPKKEFIITVPLTDLQRKAYSLYVTSMMTGTGHARTKDGEVTQTTLWHWLAILSLLCNHPDCFNAKLHERKADAKKEPPAVGRLPTANETGDMGDDIANDLNTPIWKVGVSQDLINEEKILFDAVGKENMKSRDLSNKIKILFQILDAAKAVKDKVLVFSQSIPTLDFIENLCKSDGRKYARLDGKTAMSKRQSQTKTFNRGDCELYLISTSAGGLGLNLPGANRVVIFDFKFNPIMEEQAVGRAYRIGQKKPTFVYRFVAGGTFEDTVHNKTVFKLQLASRVVDKKSPIAYAKRKISDFLFQPRSVEQKDLSEFRGMDPDVLDRILVSQNEASNIAAIVQTDTFERDDDDKLTAEEENEVRRLLSDEQLKRTNPQAWHAKHAPPYRSTYSMPVNQAPVIYNGRADNGLASPSGMAPPSSINVVTHPILYPLAPGIGLPLPTNVAQLTSSLHAPPSTSPLDRMSNETTSLTKTADSGITLSSTAITPTGNTPITPIYGANYRDQSDTPNPLASPAYESGPSQNAKSPAQSNGNQVEGSNGDITKVCDPLNSSLSVISSIPHLNSNVLSPAQKVPNSNLGSDSSALSGAEVESYMQDSLDVCGWISDCSGDELRCRYDTLQCIPLSERRELEVLKRATCHHRLRVTEHPARGNLAAENLAQIKALKESYSKLEHDPSKAKWLGQQSRERRRLEQERLAHEDIVRETPPQASLASRFENGPLEGQAANAAAENSTLGDDSASLLAASSEDHPMPDASNTPVISSYDHIAASSEDHPIPDANSTPSGTSISSDNEPRR</sequence>
<keyword evidence="6" id="KW-0067">ATP-binding</keyword>
<dbReference type="PROSITE" id="PS51192">
    <property type="entry name" value="HELICASE_ATP_BIND_1"/>
    <property type="match status" value="1"/>
</dbReference>
<keyword evidence="4" id="KW-0378">Hydrolase</keyword>
<dbReference type="Gene3D" id="3.40.50.300">
    <property type="entry name" value="P-loop containing nucleotide triphosphate hydrolases"/>
    <property type="match status" value="1"/>
</dbReference>
<keyword evidence="13" id="KW-1185">Reference proteome</keyword>